<dbReference type="RefSeq" id="WP_073152896.1">
    <property type="nucleotide sequence ID" value="NZ_FQYY01000009.1"/>
</dbReference>
<sequence>MKKTIKQLSILFSILLMAVFTSCDSDDDATSDDDGGSTTETELAGSISSDMTLDSSQTYTLNGILSVENGATLTIPAGTEIKTGTGTDIYIAVQKGADIMINGTASEPVKMSPADATGNWGGLLLLGEGVTTEGVDAVAEVGGLIYGGTDNADNSGSINYLIIEGSGAQINSESQYNGLTLYAVGSGTSLNNIAIINGADDGIEFFGGAAEVSNVYVQDLEDDAIDWTEGWSGTLTNTYVYHSTENFSTAIEADGSNNNPTITNFTAISETGGVALQFKKQSGATITGLSLTGYETVIDMPDNGPLANIQIEGEDASTEMSYGGATTVNLEDFAWVNAALAATEELPSSVTSDLTLNADTNYYLDGIMSVDNGATLTIPAGTNIVTNTGTDVYIAVQAGSDIMIEGTADNPVKMGPNGTGTWGGLIILGNGETTEGVDAVAEVGGLIYGGSDNSDNSGSIEYLIIRQSGAQINSESQYNGLTLYAVGSGTTINNIALIDGADDGIEFFGGAAVVTNVYVENLQDDAIDWTEGWSGSLTNTYVKHTSANFSTAIEADGTNNNPTISNFTAVSTEGGLALQFKKQSGATITNLTVTGYDTLLDTPDSAPVSGILVDGASIDAAGTYNGSTVVESDFDWVN</sequence>
<dbReference type="STRING" id="579105.SAMN04488096_10915"/>
<gene>
    <name evidence="2" type="ORF">SAMN04488096_10915</name>
</gene>
<name>A0A1M6GY91_9FLAO</name>
<evidence type="ECO:0008006" key="4">
    <source>
        <dbReference type="Google" id="ProtNLM"/>
    </source>
</evidence>
<evidence type="ECO:0000256" key="1">
    <source>
        <dbReference type="SAM" id="SignalP"/>
    </source>
</evidence>
<dbReference type="SMART" id="SM00710">
    <property type="entry name" value="PbH1"/>
    <property type="match status" value="5"/>
</dbReference>
<feature type="signal peptide" evidence="1">
    <location>
        <begin position="1"/>
        <end position="25"/>
    </location>
</feature>
<evidence type="ECO:0000313" key="3">
    <source>
        <dbReference type="Proteomes" id="UP000184225"/>
    </source>
</evidence>
<keyword evidence="1" id="KW-0732">Signal</keyword>
<dbReference type="PANTHER" id="PTHR41339">
    <property type="entry name" value="LIPL48"/>
    <property type="match status" value="1"/>
</dbReference>
<dbReference type="InterPro" id="IPR011050">
    <property type="entry name" value="Pectin_lyase_fold/virulence"/>
</dbReference>
<accession>A0A1M6GY91</accession>
<dbReference type="AlphaFoldDB" id="A0A1M6GY91"/>
<dbReference type="SUPFAM" id="SSF51126">
    <property type="entry name" value="Pectin lyase-like"/>
    <property type="match status" value="2"/>
</dbReference>
<feature type="chain" id="PRO_5012725814" description="Right handed beta helix region" evidence="1">
    <location>
        <begin position="26"/>
        <end position="638"/>
    </location>
</feature>
<protein>
    <recommendedName>
        <fullName evidence="4">Right handed beta helix region</fullName>
    </recommendedName>
</protein>
<dbReference type="PROSITE" id="PS51257">
    <property type="entry name" value="PROKAR_LIPOPROTEIN"/>
    <property type="match status" value="1"/>
</dbReference>
<dbReference type="EMBL" id="FQYY01000009">
    <property type="protein sequence ID" value="SHJ14876.1"/>
    <property type="molecule type" value="Genomic_DNA"/>
</dbReference>
<dbReference type="Proteomes" id="UP000184225">
    <property type="component" value="Unassembled WGS sequence"/>
</dbReference>
<keyword evidence="3" id="KW-1185">Reference proteome</keyword>
<dbReference type="OrthoDB" id="1521716at2"/>
<dbReference type="InterPro" id="IPR006626">
    <property type="entry name" value="PbH1"/>
</dbReference>
<reference evidence="2 3" key="1">
    <citation type="submission" date="2016-11" db="EMBL/GenBank/DDBJ databases">
        <authorList>
            <person name="Jaros S."/>
            <person name="Januszkiewicz K."/>
            <person name="Wedrychowicz H."/>
        </authorList>
    </citation>
    <scope>NUCLEOTIDE SEQUENCE [LARGE SCALE GENOMIC DNA]</scope>
    <source>
        <strain evidence="2 3">DSM 21425</strain>
    </source>
</reference>
<proteinExistence type="predicted"/>
<evidence type="ECO:0000313" key="2">
    <source>
        <dbReference type="EMBL" id="SHJ14876.1"/>
    </source>
</evidence>
<organism evidence="2 3">
    <name type="scientific">Mesonia phycicola</name>
    <dbReference type="NCBI Taxonomy" id="579105"/>
    <lineage>
        <taxon>Bacteria</taxon>
        <taxon>Pseudomonadati</taxon>
        <taxon>Bacteroidota</taxon>
        <taxon>Flavobacteriia</taxon>
        <taxon>Flavobacteriales</taxon>
        <taxon>Flavobacteriaceae</taxon>
        <taxon>Mesonia</taxon>
    </lineage>
</organism>
<dbReference type="PANTHER" id="PTHR41339:SF1">
    <property type="entry name" value="SECRETED PROTEIN"/>
    <property type="match status" value="1"/>
</dbReference>